<evidence type="ECO:0000313" key="3">
    <source>
        <dbReference type="Proteomes" id="UP001164100"/>
    </source>
</evidence>
<dbReference type="SUPFAM" id="SSF56935">
    <property type="entry name" value="Porins"/>
    <property type="match status" value="1"/>
</dbReference>
<dbReference type="Pfam" id="PF05538">
    <property type="entry name" value="Campylo_MOMP"/>
    <property type="match status" value="1"/>
</dbReference>
<dbReference type="AlphaFoldDB" id="A0AA46S1H7"/>
<dbReference type="Gene3D" id="2.40.160.10">
    <property type="entry name" value="Porin"/>
    <property type="match status" value="1"/>
</dbReference>
<sequence length="433" mass="46827">MRKISKISLVAAVAVAGFSTANAQPLEEAIKNVDVSGSVVYRYNNYDNQQPTPSDQTETNNYKIGLNLSSKVNDYVKFNSRFIVGNATTGDFASLNSSKGDRNGNNSGDKQADVTLSNAYFGFTAIPNTVVNIGKQGLTTPYTVAVDINGNEQTGTGILALSTMGPVTAGAGYFNATNLKDSGNGAFNSTNTGVTVDHKAVIDNGYDMYVATVQGDLDFVKLEAWYAGMQNTFGSYTLAATSNIDLAQDAKLGLEARYVNLQLNNRVSKDVLNLTSDDNSMIRLAVDGKFSIVNARLAYTMTDKDGGLTALDQDAKNTSLGWFITSNGIADADYFQAALGADILDNLNFTAHYGYLKADKTEAGKRTFNNSTSARTFATRGDELKQQEVYGQLTYKMSKNLSTYLRYGQFEQKFDGAKDIDQNAGRLQVAYTF</sequence>
<name>A0AA46S1H7_9BACT</name>
<organism evidence="2 3">
    <name type="scientific">Aliarcobacter cryaerophilus</name>
    <dbReference type="NCBI Taxonomy" id="28198"/>
    <lineage>
        <taxon>Bacteria</taxon>
        <taxon>Pseudomonadati</taxon>
        <taxon>Campylobacterota</taxon>
        <taxon>Epsilonproteobacteria</taxon>
        <taxon>Campylobacterales</taxon>
        <taxon>Arcobacteraceae</taxon>
        <taxon>Aliarcobacter</taxon>
    </lineage>
</organism>
<dbReference type="RefSeq" id="WP_263514699.1">
    <property type="nucleotide sequence ID" value="NZ_CP099556.1"/>
</dbReference>
<dbReference type="InterPro" id="IPR023614">
    <property type="entry name" value="Porin_dom_sf"/>
</dbReference>
<evidence type="ECO:0000313" key="2">
    <source>
        <dbReference type="EMBL" id="UYF43700.1"/>
    </source>
</evidence>
<feature type="chain" id="PRO_5041248569" evidence="1">
    <location>
        <begin position="24"/>
        <end position="433"/>
    </location>
</feature>
<feature type="signal peptide" evidence="1">
    <location>
        <begin position="1"/>
        <end position="23"/>
    </location>
</feature>
<dbReference type="Proteomes" id="UP001164100">
    <property type="component" value="Chromosome"/>
</dbReference>
<keyword evidence="1" id="KW-0732">Signal</keyword>
<reference evidence="2" key="1">
    <citation type="journal article" date="2022" name="Front. Microbiol.">
        <title>Species classification and novel plasmid identifications in Arcobacter cryaerophilus and Arcobacter cryaerophilus-like organisms.</title>
        <authorList>
            <person name="Zhou G."/>
            <person name="Wang M."/>
            <person name="Wang H."/>
            <person name="Chen X."/>
            <person name="Gu Y."/>
            <person name="Shao Z."/>
            <person name="Zhang J."/>
            <person name="Zhang M."/>
        </authorList>
    </citation>
    <scope>NUCLEOTIDE SEQUENCE</scope>
    <source>
        <strain evidence="2">ICDCAC48</strain>
    </source>
</reference>
<gene>
    <name evidence="2" type="ORF">NGX11_01835</name>
</gene>
<protein>
    <submittedName>
        <fullName evidence="2">Major outer membrane protein</fullName>
    </submittedName>
</protein>
<evidence type="ECO:0000256" key="1">
    <source>
        <dbReference type="SAM" id="SignalP"/>
    </source>
</evidence>
<accession>A0AA46S1H7</accession>
<dbReference type="InterPro" id="IPR008439">
    <property type="entry name" value="Campylo_MOMP"/>
</dbReference>
<dbReference type="EMBL" id="CP099556">
    <property type="protein sequence ID" value="UYF43700.1"/>
    <property type="molecule type" value="Genomic_DNA"/>
</dbReference>
<proteinExistence type="predicted"/>